<keyword evidence="3" id="KW-1185">Reference proteome</keyword>
<proteinExistence type="predicted"/>
<dbReference type="EMBL" id="JACYFG010000061">
    <property type="protein sequence ID" value="MBD5782382.1"/>
    <property type="molecule type" value="Genomic_DNA"/>
</dbReference>
<dbReference type="AlphaFoldDB" id="A0A927IHK3"/>
<feature type="transmembrane region" description="Helical" evidence="1">
    <location>
        <begin position="151"/>
        <end position="175"/>
    </location>
</feature>
<feature type="transmembrane region" description="Helical" evidence="1">
    <location>
        <begin position="118"/>
        <end position="139"/>
    </location>
</feature>
<protein>
    <recommendedName>
        <fullName evidence="4">B box-type domain-containing protein</fullName>
    </recommendedName>
</protein>
<evidence type="ECO:0000256" key="1">
    <source>
        <dbReference type="SAM" id="Phobius"/>
    </source>
</evidence>
<organism evidence="2 3">
    <name type="scientific">Pelagicoccus enzymogenes</name>
    <dbReference type="NCBI Taxonomy" id="2773457"/>
    <lineage>
        <taxon>Bacteria</taxon>
        <taxon>Pseudomonadati</taxon>
        <taxon>Verrucomicrobiota</taxon>
        <taxon>Opitutia</taxon>
        <taxon>Puniceicoccales</taxon>
        <taxon>Pelagicoccaceae</taxon>
        <taxon>Pelagicoccus</taxon>
    </lineage>
</organism>
<keyword evidence="1" id="KW-0472">Membrane</keyword>
<gene>
    <name evidence="2" type="ORF">IEN85_22980</name>
</gene>
<keyword evidence="1" id="KW-1133">Transmembrane helix</keyword>
<dbReference type="Proteomes" id="UP000622317">
    <property type="component" value="Unassembled WGS sequence"/>
</dbReference>
<feature type="transmembrane region" description="Helical" evidence="1">
    <location>
        <begin position="85"/>
        <end position="106"/>
    </location>
</feature>
<accession>A0A927IHK3</accession>
<keyword evidence="1" id="KW-0812">Transmembrane</keyword>
<comment type="caution">
    <text evidence="2">The sequence shown here is derived from an EMBL/GenBank/DDBJ whole genome shotgun (WGS) entry which is preliminary data.</text>
</comment>
<name>A0A927IHK3_9BACT</name>
<evidence type="ECO:0008006" key="4">
    <source>
        <dbReference type="Google" id="ProtNLM"/>
    </source>
</evidence>
<evidence type="ECO:0000313" key="3">
    <source>
        <dbReference type="Proteomes" id="UP000622317"/>
    </source>
</evidence>
<evidence type="ECO:0000313" key="2">
    <source>
        <dbReference type="EMBL" id="MBD5782382.1"/>
    </source>
</evidence>
<dbReference type="RefSeq" id="WP_191619466.1">
    <property type="nucleotide sequence ID" value="NZ_JACYFG010000061.1"/>
</dbReference>
<reference evidence="2" key="1">
    <citation type="submission" date="2020-09" db="EMBL/GenBank/DDBJ databases">
        <title>Pelagicoccus enzymogenes sp. nov. with an EPS production, isolated from marine sediment.</title>
        <authorList>
            <person name="Feng X."/>
        </authorList>
    </citation>
    <scope>NUCLEOTIDE SEQUENCE</scope>
    <source>
        <strain evidence="2">NFK12</strain>
    </source>
</reference>
<sequence>MSEASKSPEVQPLTPSPELEGNPVLACRSHPSVKAEAACKHCDAPICNTCAFTYPNGLVLCPSCASAKPEVMTPKRIQGRRMSYIMAWIATFFFIVIFGGYTAPLFDTMTEDEYETLAGFLIIFLVLAPAVAGLSFGIGSLNKRRGNPVSILVPPIWNGILIGMFVLLTIIGLFAY</sequence>